<evidence type="ECO:0000256" key="2">
    <source>
        <dbReference type="ARBA" id="ARBA00022827"/>
    </source>
</evidence>
<dbReference type="OrthoDB" id="655030at2759"/>
<dbReference type="InterPro" id="IPR036188">
    <property type="entry name" value="FAD/NAD-bd_sf"/>
</dbReference>
<comment type="caution">
    <text evidence="7">The sequence shown here is derived from an EMBL/GenBank/DDBJ whole genome shotgun (WGS) entry which is preliminary data.</text>
</comment>
<keyword evidence="3" id="KW-0560">Oxidoreductase</keyword>
<dbReference type="Pfam" id="PF01494">
    <property type="entry name" value="FAD_binding_3"/>
    <property type="match status" value="1"/>
</dbReference>
<organism evidence="7 8">
    <name type="scientific">Adineta ricciae</name>
    <name type="common">Rotifer</name>
    <dbReference type="NCBI Taxonomy" id="249248"/>
    <lineage>
        <taxon>Eukaryota</taxon>
        <taxon>Metazoa</taxon>
        <taxon>Spiralia</taxon>
        <taxon>Gnathifera</taxon>
        <taxon>Rotifera</taxon>
        <taxon>Eurotatoria</taxon>
        <taxon>Bdelloidea</taxon>
        <taxon>Adinetida</taxon>
        <taxon>Adinetidae</taxon>
        <taxon>Adineta</taxon>
    </lineage>
</organism>
<dbReference type="InterPro" id="IPR002938">
    <property type="entry name" value="FAD-bd"/>
</dbReference>
<sequence>MDGTYSVKRFLPNTSFVRVSSFVLASHRYFLAGKCIIVASGGIGALSFCIAFHRLLDAKVQPPPSITIYERDTAIDAVGREGYSLSIRGDAFSGGMQTLQKLGILDEMIAVSNPGDYFTLFDKDFSPLVQFRTQPVEGLPQSNMRIARSKLREILIKNLPPSVIMNWDNAVKSAHELDNGQISIDLADGSQENCDLLIVADGSNSVVRRALRPEHTWNFIGVTSILARTHALDKLPAPLEKTFGGAIGGDGHFAFVASSDQTSALWSVSYLCGSPREAKSAGTMNDNEIDAVLAEVRERTKVFSEPIRTLINETLRSSVAVFNAKDIVPFRNHGSVIFIGDAQHSMSPFAGNGANMAIMDGYQLADQLIHAKDLSTAVRVYDDLNIPRSKRAIDISHRSITIGHSQGIWKYMWVGIARILGWYFGLSYTDTEKSN</sequence>
<feature type="domain" description="FAD-binding" evidence="6">
    <location>
        <begin position="95"/>
        <end position="371"/>
    </location>
</feature>
<evidence type="ECO:0000313" key="8">
    <source>
        <dbReference type="Proteomes" id="UP000663852"/>
    </source>
</evidence>
<feature type="transmembrane region" description="Helical" evidence="5">
    <location>
        <begin position="29"/>
        <end position="52"/>
    </location>
</feature>
<evidence type="ECO:0000256" key="5">
    <source>
        <dbReference type="SAM" id="Phobius"/>
    </source>
</evidence>
<dbReference type="PANTHER" id="PTHR46972">
    <property type="entry name" value="MONOOXYGENASE ASQM-RELATED"/>
    <property type="match status" value="1"/>
</dbReference>
<evidence type="ECO:0000259" key="6">
    <source>
        <dbReference type="Pfam" id="PF01494"/>
    </source>
</evidence>
<keyword evidence="1" id="KW-0285">Flavoprotein</keyword>
<evidence type="ECO:0000256" key="1">
    <source>
        <dbReference type="ARBA" id="ARBA00022630"/>
    </source>
</evidence>
<reference evidence="7" key="1">
    <citation type="submission" date="2021-02" db="EMBL/GenBank/DDBJ databases">
        <authorList>
            <person name="Nowell W R."/>
        </authorList>
    </citation>
    <scope>NUCLEOTIDE SEQUENCE</scope>
</reference>
<keyword evidence="4" id="KW-0503">Monooxygenase</keyword>
<dbReference type="Proteomes" id="UP000663852">
    <property type="component" value="Unassembled WGS sequence"/>
</dbReference>
<dbReference type="GO" id="GO:0004497">
    <property type="term" value="F:monooxygenase activity"/>
    <property type="evidence" value="ECO:0007669"/>
    <property type="project" value="UniProtKB-KW"/>
</dbReference>
<dbReference type="SUPFAM" id="SSF51905">
    <property type="entry name" value="FAD/NAD(P)-binding domain"/>
    <property type="match status" value="1"/>
</dbReference>
<name>A0A815RI83_ADIRI</name>
<dbReference type="PRINTS" id="PR00420">
    <property type="entry name" value="RNGMNOXGNASE"/>
</dbReference>
<protein>
    <recommendedName>
        <fullName evidence="6">FAD-binding domain-containing protein</fullName>
    </recommendedName>
</protein>
<dbReference type="GO" id="GO:0071949">
    <property type="term" value="F:FAD binding"/>
    <property type="evidence" value="ECO:0007669"/>
    <property type="project" value="InterPro"/>
</dbReference>
<keyword evidence="5" id="KW-0472">Membrane</keyword>
<evidence type="ECO:0000313" key="7">
    <source>
        <dbReference type="EMBL" id="CAF1477139.1"/>
    </source>
</evidence>
<accession>A0A815RI83</accession>
<dbReference type="EMBL" id="CAJNOJ010000529">
    <property type="protein sequence ID" value="CAF1477139.1"/>
    <property type="molecule type" value="Genomic_DNA"/>
</dbReference>
<evidence type="ECO:0000256" key="4">
    <source>
        <dbReference type="ARBA" id="ARBA00023033"/>
    </source>
</evidence>
<dbReference type="AlphaFoldDB" id="A0A815RI83"/>
<proteinExistence type="predicted"/>
<keyword evidence="5" id="KW-1133">Transmembrane helix</keyword>
<keyword evidence="2" id="KW-0274">FAD</keyword>
<dbReference type="PANTHER" id="PTHR46972:SF1">
    <property type="entry name" value="FAD DEPENDENT OXIDOREDUCTASE DOMAIN-CONTAINING PROTEIN"/>
    <property type="match status" value="1"/>
</dbReference>
<keyword evidence="5" id="KW-0812">Transmembrane</keyword>
<evidence type="ECO:0000256" key="3">
    <source>
        <dbReference type="ARBA" id="ARBA00023002"/>
    </source>
</evidence>
<dbReference type="Gene3D" id="3.50.50.60">
    <property type="entry name" value="FAD/NAD(P)-binding domain"/>
    <property type="match status" value="1"/>
</dbReference>
<gene>
    <name evidence="7" type="ORF">EDS130_LOCUS41189</name>
</gene>